<evidence type="ECO:0000313" key="2">
    <source>
        <dbReference type="Proteomes" id="UP001159075"/>
    </source>
</evidence>
<dbReference type="EMBL" id="JAOTLW010000030">
    <property type="protein sequence ID" value="MDI5833963.1"/>
    <property type="molecule type" value="Genomic_DNA"/>
</dbReference>
<keyword evidence="2" id="KW-1185">Reference proteome</keyword>
<proteinExistence type="predicted"/>
<evidence type="ECO:0000313" key="1">
    <source>
        <dbReference type="EMBL" id="MDI5833963.1"/>
    </source>
</evidence>
<evidence type="ECO:0008006" key="3">
    <source>
        <dbReference type="Google" id="ProtNLM"/>
    </source>
</evidence>
<reference evidence="1 2" key="1">
    <citation type="submission" date="2022-09" db="EMBL/GenBank/DDBJ databases">
        <title>The outer-membrane cytochrome OmcA is essential for infection of Shewanella oneidensis by a zebrafish-associated bacteriophage.</title>
        <authorList>
            <person name="Grenfell A.W."/>
            <person name="Intile P."/>
            <person name="Mcfarlane J."/>
            <person name="Leung D."/>
            <person name="Abdalla K."/>
            <person name="Wold M."/>
            <person name="Kees E."/>
            <person name="Gralnick J."/>
        </authorList>
    </citation>
    <scope>NUCLEOTIDE SEQUENCE [LARGE SCALE GENOMIC DNA]</scope>
    <source>
        <strain evidence="1 2">NF-5</strain>
    </source>
</reference>
<sequence length="73" mass="8480">MIKLIPKSKCVDKINPNAAKMLLFCREMRMFDQNDRVTAQKLVLVWMRFLRRVAISAMKQAVIAITPVFNTLL</sequence>
<dbReference type="RefSeq" id="WP_172591020.1">
    <property type="nucleotide sequence ID" value="NZ_BLRF01000026.1"/>
</dbReference>
<organism evidence="1 2">
    <name type="scientific">Shewanella xiamenensis</name>
    <dbReference type="NCBI Taxonomy" id="332186"/>
    <lineage>
        <taxon>Bacteria</taxon>
        <taxon>Pseudomonadati</taxon>
        <taxon>Pseudomonadota</taxon>
        <taxon>Gammaproteobacteria</taxon>
        <taxon>Alteromonadales</taxon>
        <taxon>Shewanellaceae</taxon>
        <taxon>Shewanella</taxon>
    </lineage>
</organism>
<comment type="caution">
    <text evidence="1">The sequence shown here is derived from an EMBL/GenBank/DDBJ whole genome shotgun (WGS) entry which is preliminary data.</text>
</comment>
<accession>A0ABT6UHL9</accession>
<protein>
    <recommendedName>
        <fullName evidence="3">Transposase</fullName>
    </recommendedName>
</protein>
<gene>
    <name evidence="1" type="ORF">ODY93_20460</name>
</gene>
<name>A0ABT6UHL9_9GAMM</name>
<dbReference type="Proteomes" id="UP001159075">
    <property type="component" value="Unassembled WGS sequence"/>
</dbReference>